<proteinExistence type="predicted"/>
<evidence type="ECO:0000313" key="2">
    <source>
        <dbReference type="Proteomes" id="UP001223978"/>
    </source>
</evidence>
<evidence type="ECO:0000313" key="1">
    <source>
        <dbReference type="EMBL" id="MDI3402848.1"/>
    </source>
</evidence>
<dbReference type="Proteomes" id="UP001223978">
    <property type="component" value="Unassembled WGS sequence"/>
</dbReference>
<comment type="caution">
    <text evidence="1">The sequence shown here is derived from an EMBL/GenBank/DDBJ whole genome shotgun (WGS) entry which is preliminary data.</text>
</comment>
<name>A0ABT6S601_9ACTN</name>
<keyword evidence="2" id="KW-1185">Reference proteome</keyword>
<dbReference type="RefSeq" id="WP_282540779.1">
    <property type="nucleotide sequence ID" value="NZ_JASCIQ010000002.1"/>
</dbReference>
<dbReference type="EMBL" id="JASCIQ010000002">
    <property type="protein sequence ID" value="MDI3402848.1"/>
    <property type="molecule type" value="Genomic_DNA"/>
</dbReference>
<accession>A0ABT6S601</accession>
<protein>
    <submittedName>
        <fullName evidence="1">Uncharacterized protein</fullName>
    </submittedName>
</protein>
<gene>
    <name evidence="1" type="ORF">QIS96_03290</name>
</gene>
<sequence length="176" mass="19327">MGNKLLSEPVWRLISDSPSVAEEFGRSTLSIVIAGPEAIGMEMKLWDSRGLAHHCDGRVFLSPSGRAGSRCGCPPLMAERKERARFGQGPQPVTTVLFRLVGEAAQDAAMLRFRSSSWRFAETVEALRADLARVHGPALCELTVESIEFTTRNGRRVAYYKPAVKVRGPWSLDLAA</sequence>
<reference evidence="1 2" key="1">
    <citation type="submission" date="2023-05" db="EMBL/GenBank/DDBJ databases">
        <title>Draft genome sequence of Streptomyces sp. B-S-A6 isolated from a cave soil in Thailand.</title>
        <authorList>
            <person name="Chamroensaksri N."/>
            <person name="Muangham S."/>
        </authorList>
    </citation>
    <scope>NUCLEOTIDE SEQUENCE [LARGE SCALE GENOMIC DNA]</scope>
    <source>
        <strain evidence="1 2">B-S-A6</strain>
    </source>
</reference>
<organism evidence="1 2">
    <name type="scientific">Streptomyces cavernicola</name>
    <dbReference type="NCBI Taxonomy" id="3043613"/>
    <lineage>
        <taxon>Bacteria</taxon>
        <taxon>Bacillati</taxon>
        <taxon>Actinomycetota</taxon>
        <taxon>Actinomycetes</taxon>
        <taxon>Kitasatosporales</taxon>
        <taxon>Streptomycetaceae</taxon>
        <taxon>Streptomyces</taxon>
    </lineage>
</organism>